<evidence type="ECO:0000256" key="14">
    <source>
        <dbReference type="PROSITE-ProRule" id="PRU01360"/>
    </source>
</evidence>
<dbReference type="InterPro" id="IPR010105">
    <property type="entry name" value="TonB_sidphr_rcpt"/>
</dbReference>
<feature type="signal peptide" evidence="16">
    <location>
        <begin position="1"/>
        <end position="22"/>
    </location>
</feature>
<feature type="domain" description="TonB-dependent receptor-like beta-barrel" evidence="17">
    <location>
        <begin position="265"/>
        <end position="659"/>
    </location>
</feature>
<evidence type="ECO:0000256" key="2">
    <source>
        <dbReference type="ARBA" id="ARBA00009810"/>
    </source>
</evidence>
<evidence type="ECO:0000256" key="13">
    <source>
        <dbReference type="ARBA" id="ARBA00023237"/>
    </source>
</evidence>
<dbReference type="PROSITE" id="PS52016">
    <property type="entry name" value="TONB_DEPENDENT_REC_3"/>
    <property type="match status" value="1"/>
</dbReference>
<feature type="chain" id="PRO_5043712234" evidence="16">
    <location>
        <begin position="23"/>
        <end position="689"/>
    </location>
</feature>
<dbReference type="GO" id="GO:0009279">
    <property type="term" value="C:cell outer membrane"/>
    <property type="evidence" value="ECO:0007669"/>
    <property type="project" value="UniProtKB-SubCell"/>
</dbReference>
<keyword evidence="11 14" id="KW-0472">Membrane</keyword>
<evidence type="ECO:0000313" key="20">
    <source>
        <dbReference type="Proteomes" id="UP001169760"/>
    </source>
</evidence>
<proteinExistence type="inferred from homology"/>
<keyword evidence="7 16" id="KW-0732">Signal</keyword>
<keyword evidence="4 14" id="KW-1134">Transmembrane beta strand</keyword>
<dbReference type="GO" id="GO:0015344">
    <property type="term" value="F:siderophore uptake transmembrane transporter activity"/>
    <property type="evidence" value="ECO:0007669"/>
    <property type="project" value="TreeGrafter"/>
</dbReference>
<accession>A0AAW7X7S0</accession>
<keyword evidence="3 14" id="KW-0813">Transport</keyword>
<dbReference type="InterPro" id="IPR037066">
    <property type="entry name" value="Plug_dom_sf"/>
</dbReference>
<keyword evidence="8" id="KW-0408">Iron</keyword>
<dbReference type="GO" id="GO:0038023">
    <property type="term" value="F:signaling receptor activity"/>
    <property type="evidence" value="ECO:0007669"/>
    <property type="project" value="InterPro"/>
</dbReference>
<evidence type="ECO:0000256" key="4">
    <source>
        <dbReference type="ARBA" id="ARBA00022452"/>
    </source>
</evidence>
<protein>
    <submittedName>
        <fullName evidence="19">TonB-dependent siderophore receptor</fullName>
    </submittedName>
</protein>
<reference evidence="19" key="1">
    <citation type="submission" date="2023-07" db="EMBL/GenBank/DDBJ databases">
        <title>Genome content predicts the carbon catabolic preferences of heterotrophic bacteria.</title>
        <authorList>
            <person name="Gralka M."/>
        </authorList>
    </citation>
    <scope>NUCLEOTIDE SEQUENCE</scope>
    <source>
        <strain evidence="19">I3M17_2</strain>
    </source>
</reference>
<keyword evidence="12 19" id="KW-0675">Receptor</keyword>
<sequence>MISRLSPLAAFICLTTTSVAFAEEGTSSKLEETFIYGEQGKTDAATKLELSIFETPQTVTAVSRAQLDEFALTSISDVLNYAPGITVEEVETNRTYYTARGFDIVNFQYDGVGIPFISGLNLGQQDTAIYEKVEIVKGSAGLITGLANPSATINYVRKRPTDDLQASAALSLGQWQSKRAEVDVATALSDSVRARAVVAYDNGETHLDRNENTTQLGYGILEFDLSDNTMLTAGYSYDRNESKGVLWGALPLLYTDGSPTNYDVSTSTAPEWTFANTTQKQSFAELEHHINQNWTAHLHLTHNQSTYDSNLFYVYGTPERGTEIGLYGSASGYERDEEQLNVDLFVSGDFSLFERNHQLVLGYSDSDTNLAEASHYNNTVIPDGFLVLDADWAKGDTPAMDFPDHDPATSSTDIDLSQKAFYVAARLNVLDNLALLLGARNTELEQSGVSYGGESNASANKTVPYFGVTYELIDSLMLYSSYSEVFKQQTWVNSELQPLGATVGASSELGLKKSFNDERSVLTLAAFSSEQSDFGVFVDRNESGIAIYRTAELSSSGYELEFSGEVTDGLNIGAGLTVLDIKEDDEDARPFIPTQLLKFSASYILPSLPDLKIGSSVKWQNETTTSNGSYTQDAFTLLDIAAHYQINAQLSVSLNLENLGNEKYLNSLYWSQAYFGEPRNMSATVRWKL</sequence>
<keyword evidence="5" id="KW-0410">Iron transport</keyword>
<dbReference type="PANTHER" id="PTHR32552:SF74">
    <property type="entry name" value="HYDROXAMATE SIDEROPHORE RECEPTOR FHUE"/>
    <property type="match status" value="1"/>
</dbReference>
<keyword evidence="6 14" id="KW-0812">Transmembrane</keyword>
<evidence type="ECO:0000256" key="11">
    <source>
        <dbReference type="ARBA" id="ARBA00023136"/>
    </source>
</evidence>
<evidence type="ECO:0000256" key="12">
    <source>
        <dbReference type="ARBA" id="ARBA00023170"/>
    </source>
</evidence>
<evidence type="ECO:0000256" key="3">
    <source>
        <dbReference type="ARBA" id="ARBA00022448"/>
    </source>
</evidence>
<name>A0AAW7X7S0_9GAMM</name>
<evidence type="ECO:0000256" key="7">
    <source>
        <dbReference type="ARBA" id="ARBA00022729"/>
    </source>
</evidence>
<evidence type="ECO:0000259" key="17">
    <source>
        <dbReference type="Pfam" id="PF00593"/>
    </source>
</evidence>
<dbReference type="Gene3D" id="2.170.130.10">
    <property type="entry name" value="TonB-dependent receptor, plug domain"/>
    <property type="match status" value="1"/>
</dbReference>
<evidence type="ECO:0000256" key="9">
    <source>
        <dbReference type="ARBA" id="ARBA00023065"/>
    </source>
</evidence>
<evidence type="ECO:0000256" key="8">
    <source>
        <dbReference type="ARBA" id="ARBA00023004"/>
    </source>
</evidence>
<keyword evidence="10 15" id="KW-0798">TonB box</keyword>
<dbReference type="RefSeq" id="WP_303492454.1">
    <property type="nucleotide sequence ID" value="NZ_JAUOPB010000005.1"/>
</dbReference>
<evidence type="ECO:0000256" key="15">
    <source>
        <dbReference type="RuleBase" id="RU003357"/>
    </source>
</evidence>
<dbReference type="Gene3D" id="2.40.170.20">
    <property type="entry name" value="TonB-dependent receptor, beta-barrel domain"/>
    <property type="match status" value="1"/>
</dbReference>
<dbReference type="FunFam" id="2.170.130.10:FF:000010">
    <property type="entry name" value="Ferripyoverdine receptor"/>
    <property type="match status" value="1"/>
</dbReference>
<evidence type="ECO:0000256" key="1">
    <source>
        <dbReference type="ARBA" id="ARBA00004571"/>
    </source>
</evidence>
<dbReference type="Pfam" id="PF00593">
    <property type="entry name" value="TonB_dep_Rec_b-barrel"/>
    <property type="match status" value="1"/>
</dbReference>
<dbReference type="InterPro" id="IPR036942">
    <property type="entry name" value="Beta-barrel_TonB_sf"/>
</dbReference>
<dbReference type="PANTHER" id="PTHR32552">
    <property type="entry name" value="FERRICHROME IRON RECEPTOR-RELATED"/>
    <property type="match status" value="1"/>
</dbReference>
<gene>
    <name evidence="19" type="ORF">Q4521_08180</name>
</gene>
<dbReference type="Pfam" id="PF07715">
    <property type="entry name" value="Plug"/>
    <property type="match status" value="1"/>
</dbReference>
<comment type="caution">
    <text evidence="19">The sequence shown here is derived from an EMBL/GenBank/DDBJ whole genome shotgun (WGS) entry which is preliminary data.</text>
</comment>
<comment type="similarity">
    <text evidence="2 14 15">Belongs to the TonB-dependent receptor family.</text>
</comment>
<dbReference type="InterPro" id="IPR012910">
    <property type="entry name" value="Plug_dom"/>
</dbReference>
<comment type="subcellular location">
    <subcellularLocation>
        <location evidence="1 14">Cell outer membrane</location>
        <topology evidence="1 14">Multi-pass membrane protein</topology>
    </subcellularLocation>
</comment>
<dbReference type="AlphaFoldDB" id="A0AAW7X7S0"/>
<keyword evidence="13 14" id="KW-0998">Cell outer membrane</keyword>
<dbReference type="NCBIfam" id="TIGR01783">
    <property type="entry name" value="TonB-siderophor"/>
    <property type="match status" value="1"/>
</dbReference>
<dbReference type="CDD" id="cd01347">
    <property type="entry name" value="ligand_gated_channel"/>
    <property type="match status" value="1"/>
</dbReference>
<organism evidence="19 20">
    <name type="scientific">Saccharophagus degradans</name>
    <dbReference type="NCBI Taxonomy" id="86304"/>
    <lineage>
        <taxon>Bacteria</taxon>
        <taxon>Pseudomonadati</taxon>
        <taxon>Pseudomonadota</taxon>
        <taxon>Gammaproteobacteria</taxon>
        <taxon>Cellvibrionales</taxon>
        <taxon>Cellvibrionaceae</taxon>
        <taxon>Saccharophagus</taxon>
    </lineage>
</organism>
<dbReference type="GO" id="GO:0015891">
    <property type="term" value="P:siderophore transport"/>
    <property type="evidence" value="ECO:0007669"/>
    <property type="project" value="InterPro"/>
</dbReference>
<dbReference type="EMBL" id="JAUOPB010000005">
    <property type="protein sequence ID" value="MDO6422449.1"/>
    <property type="molecule type" value="Genomic_DNA"/>
</dbReference>
<evidence type="ECO:0000256" key="6">
    <source>
        <dbReference type="ARBA" id="ARBA00022692"/>
    </source>
</evidence>
<evidence type="ECO:0000313" key="19">
    <source>
        <dbReference type="EMBL" id="MDO6422449.1"/>
    </source>
</evidence>
<evidence type="ECO:0000259" key="18">
    <source>
        <dbReference type="Pfam" id="PF07715"/>
    </source>
</evidence>
<evidence type="ECO:0000256" key="10">
    <source>
        <dbReference type="ARBA" id="ARBA00023077"/>
    </source>
</evidence>
<feature type="domain" description="TonB-dependent receptor plug" evidence="18">
    <location>
        <begin position="53"/>
        <end position="149"/>
    </location>
</feature>
<evidence type="ECO:0000256" key="5">
    <source>
        <dbReference type="ARBA" id="ARBA00022496"/>
    </source>
</evidence>
<dbReference type="Proteomes" id="UP001169760">
    <property type="component" value="Unassembled WGS sequence"/>
</dbReference>
<keyword evidence="9" id="KW-0406">Ion transport</keyword>
<dbReference type="InterPro" id="IPR000531">
    <property type="entry name" value="Beta-barrel_TonB"/>
</dbReference>
<dbReference type="SUPFAM" id="SSF56935">
    <property type="entry name" value="Porins"/>
    <property type="match status" value="1"/>
</dbReference>
<dbReference type="InterPro" id="IPR039426">
    <property type="entry name" value="TonB-dep_rcpt-like"/>
</dbReference>
<evidence type="ECO:0000256" key="16">
    <source>
        <dbReference type="SAM" id="SignalP"/>
    </source>
</evidence>